<dbReference type="EMBL" id="JBBPBM010000825">
    <property type="protein sequence ID" value="KAK8490905.1"/>
    <property type="molecule type" value="Genomic_DNA"/>
</dbReference>
<keyword evidence="3" id="KW-1185">Reference proteome</keyword>
<evidence type="ECO:0000313" key="2">
    <source>
        <dbReference type="EMBL" id="KAK8490905.1"/>
    </source>
</evidence>
<sequence length="168" mass="18314">MSGCKEYWMHLHVGGKFVRDPYVRYVGGTLVEGATEGVGVGVEDVGVEAKGSPEDADVEVEGAPEGVIDGDIVDATVVDVFDGDGETANESEVEGAYGSEDDDVYSIKIRYLSDGEGDEELQSIRDNFKIAKGKDGSKIKNHREENEVESDNANSMRKMKMMLRWRGS</sequence>
<evidence type="ECO:0000313" key="3">
    <source>
        <dbReference type="Proteomes" id="UP001472677"/>
    </source>
</evidence>
<organism evidence="2 3">
    <name type="scientific">Hibiscus sabdariffa</name>
    <name type="common">roselle</name>
    <dbReference type="NCBI Taxonomy" id="183260"/>
    <lineage>
        <taxon>Eukaryota</taxon>
        <taxon>Viridiplantae</taxon>
        <taxon>Streptophyta</taxon>
        <taxon>Embryophyta</taxon>
        <taxon>Tracheophyta</taxon>
        <taxon>Spermatophyta</taxon>
        <taxon>Magnoliopsida</taxon>
        <taxon>eudicotyledons</taxon>
        <taxon>Gunneridae</taxon>
        <taxon>Pentapetalae</taxon>
        <taxon>rosids</taxon>
        <taxon>malvids</taxon>
        <taxon>Malvales</taxon>
        <taxon>Malvaceae</taxon>
        <taxon>Malvoideae</taxon>
        <taxon>Hibiscus</taxon>
    </lineage>
</organism>
<feature type="region of interest" description="Disordered" evidence="1">
    <location>
        <begin position="135"/>
        <end position="156"/>
    </location>
</feature>
<protein>
    <submittedName>
        <fullName evidence="2">Uncharacterized protein</fullName>
    </submittedName>
</protein>
<evidence type="ECO:0000256" key="1">
    <source>
        <dbReference type="SAM" id="MobiDB-lite"/>
    </source>
</evidence>
<feature type="compositionally biased region" description="Basic and acidic residues" evidence="1">
    <location>
        <begin position="135"/>
        <end position="145"/>
    </location>
</feature>
<reference evidence="2 3" key="1">
    <citation type="journal article" date="2024" name="G3 (Bethesda)">
        <title>Genome assembly of Hibiscus sabdariffa L. provides insights into metabolisms of medicinal natural products.</title>
        <authorList>
            <person name="Kim T."/>
        </authorList>
    </citation>
    <scope>NUCLEOTIDE SEQUENCE [LARGE SCALE GENOMIC DNA]</scope>
    <source>
        <strain evidence="2">TK-2024</strain>
        <tissue evidence="2">Old leaves</tissue>
    </source>
</reference>
<proteinExistence type="predicted"/>
<name>A0ABR2ACL5_9ROSI</name>
<gene>
    <name evidence="2" type="ORF">V6N12_030009</name>
</gene>
<accession>A0ABR2ACL5</accession>
<comment type="caution">
    <text evidence="2">The sequence shown here is derived from an EMBL/GenBank/DDBJ whole genome shotgun (WGS) entry which is preliminary data.</text>
</comment>
<dbReference type="Proteomes" id="UP001472677">
    <property type="component" value="Unassembled WGS sequence"/>
</dbReference>